<protein>
    <recommendedName>
        <fullName evidence="3">NGG1p interacting factor NIF3</fullName>
    </recommendedName>
</protein>
<accession>A0A1F6FQK6</accession>
<comment type="caution">
    <text evidence="1">The sequence shown here is derived from an EMBL/GenBank/DDBJ whole genome shotgun (WGS) entry which is preliminary data.</text>
</comment>
<dbReference type="SUPFAM" id="SSF102705">
    <property type="entry name" value="NIF3 (NGG1p interacting factor 3)-like"/>
    <property type="match status" value="1"/>
</dbReference>
<dbReference type="Gene3D" id="3.30.70.120">
    <property type="match status" value="1"/>
</dbReference>
<dbReference type="InterPro" id="IPR036069">
    <property type="entry name" value="DUF34/NIF3_sf"/>
</dbReference>
<evidence type="ECO:0008006" key="3">
    <source>
        <dbReference type="Google" id="ProtNLM"/>
    </source>
</evidence>
<dbReference type="PANTHER" id="PTHR41774">
    <property type="match status" value="1"/>
</dbReference>
<evidence type="ECO:0000313" key="2">
    <source>
        <dbReference type="Proteomes" id="UP000177968"/>
    </source>
</evidence>
<evidence type="ECO:0000313" key="1">
    <source>
        <dbReference type="EMBL" id="OGG88136.1"/>
    </source>
</evidence>
<dbReference type="AlphaFoldDB" id="A0A1F6FQK6"/>
<sequence>MKNYKIVVYVPEDHADKLREAMGNAGAGKIGNYTFCTFTSKGVGRFKPENGASPTIGEVGRLESVEEERIETVCQEESLKEVLRAIKEAHPYEESAADVYSIEVIK</sequence>
<proteinExistence type="predicted"/>
<name>A0A1F6FQK6_9BACT</name>
<organism evidence="1 2">
    <name type="scientific">Candidatus Kaiserbacteria bacterium RIFCSPLOWO2_12_FULL_50_28</name>
    <dbReference type="NCBI Taxonomy" id="1798527"/>
    <lineage>
        <taxon>Bacteria</taxon>
        <taxon>Candidatus Kaiseribacteriota</taxon>
    </lineage>
</organism>
<dbReference type="EMBL" id="MFMO01000009">
    <property type="protein sequence ID" value="OGG88136.1"/>
    <property type="molecule type" value="Genomic_DNA"/>
</dbReference>
<dbReference type="Proteomes" id="UP000177968">
    <property type="component" value="Unassembled WGS sequence"/>
</dbReference>
<dbReference type="PANTHER" id="PTHR41774:SF1">
    <property type="entry name" value="NGG1P INTERACTING FACTOR NIF3"/>
    <property type="match status" value="1"/>
</dbReference>
<reference evidence="1 2" key="1">
    <citation type="journal article" date="2016" name="Nat. Commun.">
        <title>Thousands of microbial genomes shed light on interconnected biogeochemical processes in an aquifer system.</title>
        <authorList>
            <person name="Anantharaman K."/>
            <person name="Brown C.T."/>
            <person name="Hug L.A."/>
            <person name="Sharon I."/>
            <person name="Castelle C.J."/>
            <person name="Probst A.J."/>
            <person name="Thomas B.C."/>
            <person name="Singh A."/>
            <person name="Wilkins M.J."/>
            <person name="Karaoz U."/>
            <person name="Brodie E.L."/>
            <person name="Williams K.H."/>
            <person name="Hubbard S.S."/>
            <person name="Banfield J.F."/>
        </authorList>
    </citation>
    <scope>NUCLEOTIDE SEQUENCE [LARGE SCALE GENOMIC DNA]</scope>
</reference>
<dbReference type="FunFam" id="3.30.70.120:FF:000006">
    <property type="entry name" value="GTP cyclohydrolase 1 type 2 homolog"/>
    <property type="match status" value="1"/>
</dbReference>
<dbReference type="InterPro" id="IPR015867">
    <property type="entry name" value="N-reg_PII/ATP_PRibTrfase_C"/>
</dbReference>
<gene>
    <name evidence="1" type="ORF">A3H15_00930</name>
</gene>